<evidence type="ECO:0000313" key="1">
    <source>
        <dbReference type="EMBL" id="GIF94617.1"/>
    </source>
</evidence>
<dbReference type="EMBL" id="BONG01000107">
    <property type="protein sequence ID" value="GIF94617.1"/>
    <property type="molecule type" value="Genomic_DNA"/>
</dbReference>
<organism evidence="1 2">
    <name type="scientific">Catellatospora chokoriensis</name>
    <dbReference type="NCBI Taxonomy" id="310353"/>
    <lineage>
        <taxon>Bacteria</taxon>
        <taxon>Bacillati</taxon>
        <taxon>Actinomycetota</taxon>
        <taxon>Actinomycetes</taxon>
        <taxon>Micromonosporales</taxon>
        <taxon>Micromonosporaceae</taxon>
        <taxon>Catellatospora</taxon>
    </lineage>
</organism>
<dbReference type="AlphaFoldDB" id="A0A8J3NW48"/>
<protein>
    <submittedName>
        <fullName evidence="1">Uncharacterized protein</fullName>
    </submittedName>
</protein>
<accession>A0A8J3NW48</accession>
<reference evidence="1 2" key="1">
    <citation type="submission" date="2021-01" db="EMBL/GenBank/DDBJ databases">
        <title>Whole genome shotgun sequence of Catellatospora chokoriensis NBRC 107358.</title>
        <authorList>
            <person name="Komaki H."/>
            <person name="Tamura T."/>
        </authorList>
    </citation>
    <scope>NUCLEOTIDE SEQUENCE [LARGE SCALE GENOMIC DNA]</scope>
    <source>
        <strain evidence="1 2">NBRC 107358</strain>
    </source>
</reference>
<evidence type="ECO:0000313" key="2">
    <source>
        <dbReference type="Proteomes" id="UP000619293"/>
    </source>
</evidence>
<dbReference type="Proteomes" id="UP000619293">
    <property type="component" value="Unassembled WGS sequence"/>
</dbReference>
<comment type="caution">
    <text evidence="1">The sequence shown here is derived from an EMBL/GenBank/DDBJ whole genome shotgun (WGS) entry which is preliminary data.</text>
</comment>
<name>A0A8J3NW48_9ACTN</name>
<keyword evidence="2" id="KW-1185">Reference proteome</keyword>
<proteinExistence type="predicted"/>
<sequence>MCEADYPAVMPPSSPADDISAAELLLTLEPPDDSGAQTLDRYDWQAAMAAADGLRLLLDSMDDAGPLGEDESRRVVCEYHEDWAAVDGEHAEIVSGKHRDPSFGAYTTVNSLLTAGGLAHLFARWCALQEKVTCRLVTTAGLGSGKPPQKLEAATQALRKQRQGDLPLVIDDKHLEAVGEFTQGLLAHADGLPEDWGDSAKAVPPTPTAAQHDQAVRFLSMLSLSHGQPQRSVLPYAAPSMYVRPVLVRMGLPDDIADEVWEAVLGLFRTRMRAAGPRPQAGLPNVLAHRLGSPLPGAVQMDRELAGRIVTIADIHIAIEVAVAAPNAYRPLPRVTLLNRMGVKMAVGDCTDNSIERAEQLRKDHEELWRIRVAVDPEARAEQNKLRRALLRISDNATQTVATPDHAWGTDLWRELQSQIDAMGPDSWTDLLDSDLRLGGICELANRCQVWFSTRFDIDAEMARLRAERGIAA</sequence>
<gene>
    <name evidence="1" type="ORF">Cch02nite_80610</name>
</gene>